<sequence length="96" mass="10178">MTVVTADHTTPSTEDVVHSGEPVPVTMVAESVRVDGVERAGERPAATGDLLGVGGRDLLRVARAVADRVLLAGLRRTPALHDYPTTEVKPLWPDGE</sequence>
<gene>
    <name evidence="1" type="ORF">ACFQRB_18165</name>
</gene>
<comment type="caution">
    <text evidence="1">The sequence shown here is derived from an EMBL/GenBank/DDBJ whole genome shotgun (WGS) entry which is preliminary data.</text>
</comment>
<organism evidence="1 2">
    <name type="scientific">Halobaculum litoreum</name>
    <dbReference type="NCBI Taxonomy" id="3031998"/>
    <lineage>
        <taxon>Archaea</taxon>
        <taxon>Methanobacteriati</taxon>
        <taxon>Methanobacteriota</taxon>
        <taxon>Stenosarchaea group</taxon>
        <taxon>Halobacteria</taxon>
        <taxon>Halobacteriales</taxon>
        <taxon>Haloferacaceae</taxon>
        <taxon>Halobaculum</taxon>
    </lineage>
</organism>
<proteinExistence type="predicted"/>
<evidence type="ECO:0000313" key="2">
    <source>
        <dbReference type="Proteomes" id="UP001596368"/>
    </source>
</evidence>
<evidence type="ECO:0000313" key="1">
    <source>
        <dbReference type="EMBL" id="MFC7137842.1"/>
    </source>
</evidence>
<protein>
    <submittedName>
        <fullName evidence="1">Uncharacterized protein</fullName>
    </submittedName>
</protein>
<dbReference type="Proteomes" id="UP001596368">
    <property type="component" value="Unassembled WGS sequence"/>
</dbReference>
<keyword evidence="2" id="KW-1185">Reference proteome</keyword>
<reference evidence="1 2" key="1">
    <citation type="journal article" date="2019" name="Int. J. Syst. Evol. Microbiol.">
        <title>The Global Catalogue of Microorganisms (GCM) 10K type strain sequencing project: providing services to taxonomists for standard genome sequencing and annotation.</title>
        <authorList>
            <consortium name="The Broad Institute Genomics Platform"/>
            <consortium name="The Broad Institute Genome Sequencing Center for Infectious Disease"/>
            <person name="Wu L."/>
            <person name="Ma J."/>
        </authorList>
    </citation>
    <scope>NUCLEOTIDE SEQUENCE [LARGE SCALE GENOMIC DNA]</scope>
    <source>
        <strain evidence="1 2">DT92</strain>
    </source>
</reference>
<accession>A0ABD5XRU4</accession>
<name>A0ABD5XRU4_9EURY</name>
<dbReference type="AlphaFoldDB" id="A0ABD5XRU4"/>
<dbReference type="InterPro" id="IPR017850">
    <property type="entry name" value="Alkaline_phosphatase_core_sf"/>
</dbReference>
<dbReference type="EMBL" id="JBHSZG010000008">
    <property type="protein sequence ID" value="MFC7137842.1"/>
    <property type="molecule type" value="Genomic_DNA"/>
</dbReference>
<dbReference type="Gene3D" id="3.40.720.10">
    <property type="entry name" value="Alkaline Phosphatase, subunit A"/>
    <property type="match status" value="1"/>
</dbReference>